<accession>Q0RIN4</accession>
<gene>
    <name evidence="2" type="ordered locus">FRAAL3992</name>
</gene>
<sequence>MAGRVAAPDDVDVFRVVRWRQVPVRLRRAARRRPARRPVRCGPWGSTTSSPPPCAWGLTGGSRR</sequence>
<feature type="region of interest" description="Disordered" evidence="1">
    <location>
        <begin position="30"/>
        <end position="64"/>
    </location>
</feature>
<keyword evidence="3" id="KW-1185">Reference proteome</keyword>
<name>Q0RIN4_FRAAA</name>
<evidence type="ECO:0000256" key="1">
    <source>
        <dbReference type="SAM" id="MobiDB-lite"/>
    </source>
</evidence>
<dbReference type="KEGG" id="fal:FRAAL3992"/>
<reference evidence="2 3" key="1">
    <citation type="journal article" date="2007" name="Genome Res.">
        <title>Genome characteristics of facultatively symbiotic Frankia sp. strains reflect host range and host plant biogeography.</title>
        <authorList>
            <person name="Normand P."/>
            <person name="Lapierre P."/>
            <person name="Tisa L.S."/>
            <person name="Gogarten J.P."/>
            <person name="Alloisio N."/>
            <person name="Bagnarol E."/>
            <person name="Bassi C.A."/>
            <person name="Berry A.M."/>
            <person name="Bickhart D.M."/>
            <person name="Choisne N."/>
            <person name="Couloux A."/>
            <person name="Cournoyer B."/>
            <person name="Cruveiller S."/>
            <person name="Daubin V."/>
            <person name="Demange N."/>
            <person name="Francino M.P."/>
            <person name="Goltsman E."/>
            <person name="Huang Y."/>
            <person name="Kopp O.R."/>
            <person name="Labarre L."/>
            <person name="Lapidus A."/>
            <person name="Lavire C."/>
            <person name="Marechal J."/>
            <person name="Martinez M."/>
            <person name="Mastronunzio J.E."/>
            <person name="Mullin B.C."/>
            <person name="Niemann J."/>
            <person name="Pujic P."/>
            <person name="Rawnsley T."/>
            <person name="Rouy Z."/>
            <person name="Schenowitz C."/>
            <person name="Sellstedt A."/>
            <person name="Tavares F."/>
            <person name="Tomkins J.P."/>
            <person name="Vallenet D."/>
            <person name="Valverde C."/>
            <person name="Wall L.G."/>
            <person name="Wang Y."/>
            <person name="Medigue C."/>
            <person name="Benson D.R."/>
        </authorList>
    </citation>
    <scope>NUCLEOTIDE SEQUENCE [LARGE SCALE GENOMIC DNA]</scope>
    <source>
        <strain evidence="3">DSM 45986 / CECT 9034 / ACN14a</strain>
    </source>
</reference>
<organism evidence="2 3">
    <name type="scientific">Frankia alni (strain DSM 45986 / CECT 9034 / ACN14a)</name>
    <dbReference type="NCBI Taxonomy" id="326424"/>
    <lineage>
        <taxon>Bacteria</taxon>
        <taxon>Bacillati</taxon>
        <taxon>Actinomycetota</taxon>
        <taxon>Actinomycetes</taxon>
        <taxon>Frankiales</taxon>
        <taxon>Frankiaceae</taxon>
        <taxon>Frankia</taxon>
    </lineage>
</organism>
<feature type="compositionally biased region" description="Basic residues" evidence="1">
    <location>
        <begin position="30"/>
        <end position="39"/>
    </location>
</feature>
<dbReference type="STRING" id="326424.FRAAL3992"/>
<protein>
    <submittedName>
        <fullName evidence="2">Uncharacterized protein</fullName>
    </submittedName>
</protein>
<evidence type="ECO:0000313" key="2">
    <source>
        <dbReference type="EMBL" id="CAJ62634.1"/>
    </source>
</evidence>
<dbReference type="HOGENOM" id="CLU_2861217_0_0_11"/>
<evidence type="ECO:0000313" key="3">
    <source>
        <dbReference type="Proteomes" id="UP000000657"/>
    </source>
</evidence>
<proteinExistence type="predicted"/>
<dbReference type="AlphaFoldDB" id="Q0RIN4"/>
<dbReference type="EMBL" id="CT573213">
    <property type="protein sequence ID" value="CAJ62634.1"/>
    <property type="molecule type" value="Genomic_DNA"/>
</dbReference>
<dbReference type="Proteomes" id="UP000000657">
    <property type="component" value="Chromosome"/>
</dbReference>